<dbReference type="SUPFAM" id="SSF56601">
    <property type="entry name" value="beta-lactamase/transpeptidase-like"/>
    <property type="match status" value="1"/>
</dbReference>
<feature type="chain" id="PRO_5008079395" description="Beta-lactamase" evidence="7">
    <location>
        <begin position="22"/>
        <end position="293"/>
    </location>
</feature>
<evidence type="ECO:0000256" key="6">
    <source>
        <dbReference type="RuleBase" id="RU361140"/>
    </source>
</evidence>
<dbReference type="PANTHER" id="PTHR35333">
    <property type="entry name" value="BETA-LACTAMASE"/>
    <property type="match status" value="1"/>
</dbReference>
<dbReference type="Gene3D" id="3.40.710.10">
    <property type="entry name" value="DD-peptidase/beta-lactamase superfamily"/>
    <property type="match status" value="1"/>
</dbReference>
<reference evidence="9 10" key="1">
    <citation type="journal article" date="2016" name="Syst. Appl. Microbiol.">
        <title>Vibrio bivalvicida sp. nov., a novel larval pathogen for bivalve molluscs reared in a hatchery.</title>
        <authorList>
            <person name="Dubert J."/>
            <person name="Romalde J.L."/>
            <person name="Prado S."/>
            <person name="Barja J.L."/>
        </authorList>
    </citation>
    <scope>NUCLEOTIDE SEQUENCE [LARGE SCALE GENOMIC DNA]</scope>
    <source>
        <strain evidence="9 10">605</strain>
    </source>
</reference>
<evidence type="ECO:0000256" key="7">
    <source>
        <dbReference type="SAM" id="SignalP"/>
    </source>
</evidence>
<name>A0A177Y2S2_9VIBR</name>
<evidence type="ECO:0000256" key="1">
    <source>
        <dbReference type="ARBA" id="ARBA00001526"/>
    </source>
</evidence>
<organism evidence="9 10">
    <name type="scientific">Vibrio bivalvicida</name>
    <dbReference type="NCBI Taxonomy" id="1276888"/>
    <lineage>
        <taxon>Bacteria</taxon>
        <taxon>Pseudomonadati</taxon>
        <taxon>Pseudomonadota</taxon>
        <taxon>Gammaproteobacteria</taxon>
        <taxon>Vibrionales</taxon>
        <taxon>Vibrionaceae</taxon>
        <taxon>Vibrio</taxon>
        <taxon>Vibrio oreintalis group</taxon>
    </lineage>
</organism>
<evidence type="ECO:0000256" key="2">
    <source>
        <dbReference type="ARBA" id="ARBA00009009"/>
    </source>
</evidence>
<dbReference type="EMBL" id="LLEI02000021">
    <property type="protein sequence ID" value="OAJ95130.1"/>
    <property type="molecule type" value="Genomic_DNA"/>
</dbReference>
<comment type="catalytic activity">
    <reaction evidence="1 6">
        <text>a beta-lactam + H2O = a substituted beta-amino acid</text>
        <dbReference type="Rhea" id="RHEA:20401"/>
        <dbReference type="ChEBI" id="CHEBI:15377"/>
        <dbReference type="ChEBI" id="CHEBI:35627"/>
        <dbReference type="ChEBI" id="CHEBI:140347"/>
        <dbReference type="EC" id="3.5.2.6"/>
    </reaction>
</comment>
<protein>
    <recommendedName>
        <fullName evidence="3 6">Beta-lactamase</fullName>
        <ecNumber evidence="3 6">3.5.2.6</ecNumber>
    </recommendedName>
</protein>
<sequence>MNKLIKPLLTLYLLVPSFSFAVTTDFVAVEKAIERQEETLSARIGVAVLNVETGALWSFRGDERFPLTSTFKSIACAKLLYDADQKTTELKKTVTVNREGLVAYSPVLEAYIDKEITLGDACQATMLTSDNTAANIVIASVGGTDSITSFVRELGDENTRLDRVEPELNEALPNDPRDTTTPISMTNTLNELVFGAVLSENSRAQLIDWMKRNEVTGNLLRSVLPVGWEIADRSGAGGFGARSINAVVWLDKKSPIIVSIYVIQTDASMDQRNLAIVEIGKSIFDLFTGGTQP</sequence>
<evidence type="ECO:0000256" key="3">
    <source>
        <dbReference type="ARBA" id="ARBA00012865"/>
    </source>
</evidence>
<feature type="signal peptide" evidence="7">
    <location>
        <begin position="1"/>
        <end position="21"/>
    </location>
</feature>
<dbReference type="EC" id="3.5.2.6" evidence="3 6"/>
<dbReference type="InterPro" id="IPR012338">
    <property type="entry name" value="Beta-lactam/transpept-like"/>
</dbReference>
<keyword evidence="7" id="KW-0732">Signal</keyword>
<keyword evidence="5 6" id="KW-0046">Antibiotic resistance</keyword>
<dbReference type="Proteomes" id="UP000078406">
    <property type="component" value="Unassembled WGS sequence"/>
</dbReference>
<dbReference type="InterPro" id="IPR000871">
    <property type="entry name" value="Beta-lactam_class-A"/>
</dbReference>
<proteinExistence type="inferred from homology"/>
<feature type="domain" description="Beta-lactamase class A catalytic" evidence="8">
    <location>
        <begin position="45"/>
        <end position="262"/>
    </location>
</feature>
<evidence type="ECO:0000313" key="9">
    <source>
        <dbReference type="EMBL" id="OAJ95130.1"/>
    </source>
</evidence>
<dbReference type="AlphaFoldDB" id="A0A177Y2S2"/>
<dbReference type="PANTHER" id="PTHR35333:SF3">
    <property type="entry name" value="BETA-LACTAMASE-TYPE TRANSPEPTIDASE FOLD CONTAINING PROTEIN"/>
    <property type="match status" value="1"/>
</dbReference>
<dbReference type="PROSITE" id="PS00146">
    <property type="entry name" value="BETA_LACTAMASE_A"/>
    <property type="match status" value="1"/>
</dbReference>
<evidence type="ECO:0000313" key="10">
    <source>
        <dbReference type="Proteomes" id="UP000078406"/>
    </source>
</evidence>
<keyword evidence="4 6" id="KW-0378">Hydrolase</keyword>
<gene>
    <name evidence="9" type="ORF">APB76_07560</name>
</gene>
<dbReference type="NCBIfam" id="NF033103">
    <property type="entry name" value="bla_class_A"/>
    <property type="match status" value="1"/>
</dbReference>
<comment type="caution">
    <text evidence="9">The sequence shown here is derived from an EMBL/GenBank/DDBJ whole genome shotgun (WGS) entry which is preliminary data.</text>
</comment>
<dbReference type="InterPro" id="IPR023650">
    <property type="entry name" value="Beta-lactam_class-A_AS"/>
</dbReference>
<dbReference type="GO" id="GO:0008800">
    <property type="term" value="F:beta-lactamase activity"/>
    <property type="evidence" value="ECO:0007669"/>
    <property type="project" value="UniProtKB-UniRule"/>
</dbReference>
<evidence type="ECO:0000256" key="4">
    <source>
        <dbReference type="ARBA" id="ARBA00022801"/>
    </source>
</evidence>
<evidence type="ECO:0000256" key="5">
    <source>
        <dbReference type="ARBA" id="ARBA00023251"/>
    </source>
</evidence>
<dbReference type="GO" id="GO:0046677">
    <property type="term" value="P:response to antibiotic"/>
    <property type="evidence" value="ECO:0007669"/>
    <property type="project" value="UniProtKB-UniRule"/>
</dbReference>
<comment type="similarity">
    <text evidence="2 6">Belongs to the class-A beta-lactamase family.</text>
</comment>
<dbReference type="InterPro" id="IPR045155">
    <property type="entry name" value="Beta-lactam_cat"/>
</dbReference>
<dbReference type="Pfam" id="PF13354">
    <property type="entry name" value="Beta-lactamase2"/>
    <property type="match status" value="1"/>
</dbReference>
<evidence type="ECO:0000259" key="8">
    <source>
        <dbReference type="Pfam" id="PF13354"/>
    </source>
</evidence>
<dbReference type="PRINTS" id="PR00118">
    <property type="entry name" value="BLACTAMASEA"/>
</dbReference>
<accession>A0A177Y2S2</accession>
<dbReference type="GO" id="GO:0030655">
    <property type="term" value="P:beta-lactam antibiotic catabolic process"/>
    <property type="evidence" value="ECO:0007669"/>
    <property type="project" value="InterPro"/>
</dbReference>